<accession>A0A0E0QBX9</accession>
<evidence type="ECO:0000256" key="2">
    <source>
        <dbReference type="ARBA" id="ARBA00008231"/>
    </source>
</evidence>
<evidence type="ECO:0000256" key="3">
    <source>
        <dbReference type="ARBA" id="ARBA00022946"/>
    </source>
</evidence>
<organism evidence="6 7">
    <name type="scientific">Oryza rufipogon</name>
    <name type="common">Brownbeard rice</name>
    <name type="synonym">Asian wild rice</name>
    <dbReference type="NCBI Taxonomy" id="4529"/>
    <lineage>
        <taxon>Eukaryota</taxon>
        <taxon>Viridiplantae</taxon>
        <taxon>Streptophyta</taxon>
        <taxon>Embryophyta</taxon>
        <taxon>Tracheophyta</taxon>
        <taxon>Spermatophyta</taxon>
        <taxon>Magnoliopsida</taxon>
        <taxon>Liliopsida</taxon>
        <taxon>Poales</taxon>
        <taxon>Poaceae</taxon>
        <taxon>BOP clade</taxon>
        <taxon>Oryzoideae</taxon>
        <taxon>Oryzeae</taxon>
        <taxon>Oryzinae</taxon>
        <taxon>Oryza</taxon>
    </lineage>
</organism>
<dbReference type="HOGENOM" id="CLU_047893_0_0_1"/>
<sequence>MAATLAGRRLLLQRSAAAAGGRWRLLGTAAEASSSPGGREEAGGGGGDEIYLKKPAAAAAVTTRDETSVAMPMSFMTGSVVGKRFYREATVRRADDGNGWSVMLDYRTLKSPAKRPLKLQSRTLAMAIAAEWEYQVMIPIFCLIGPRLVMLLNCSVRLLKFGWKMEADGIRPFTMPLMKLACTALERVPLTRKKIIDNLMKKFHQDLVFCRSPDDNELTVGVYQRQKEKIDPILDWVNTEFGFKPVVYTSFFGGKQDEGLANAVETVLKNTTDFELASIDAMAAAAHSLVIPLAIFRGKLGIEQAIELIRLEEDHQVDRWGLVEGGHDVDIADLKVQMSSAVVFLLLSWQL</sequence>
<dbReference type="PANTHER" id="PTHR21013:SF10">
    <property type="entry name" value="ATP SYNTHASE MITOCHONDRIAL F1 COMPLEX ASSEMBLY FACTOR 2"/>
    <property type="match status" value="1"/>
</dbReference>
<protein>
    <recommendedName>
        <fullName evidence="8">ATP synthase mitochondrial F1 complex assembly factor 2</fullName>
    </recommendedName>
</protein>
<proteinExistence type="inferred from homology"/>
<dbReference type="SUPFAM" id="SSF160909">
    <property type="entry name" value="ATP12-like"/>
    <property type="match status" value="2"/>
</dbReference>
<evidence type="ECO:0000256" key="4">
    <source>
        <dbReference type="ARBA" id="ARBA00023128"/>
    </source>
</evidence>
<dbReference type="Gene3D" id="1.10.3580.10">
    <property type="entry name" value="ATP12 ATPase"/>
    <property type="match status" value="1"/>
</dbReference>
<dbReference type="InterPro" id="IPR023335">
    <property type="entry name" value="ATP12_ortho_dom_sf"/>
</dbReference>
<dbReference type="Proteomes" id="UP000008022">
    <property type="component" value="Unassembled WGS sequence"/>
</dbReference>
<keyword evidence="5" id="KW-0143">Chaperone</keyword>
<dbReference type="STRING" id="4529.A0A0E0QBX9"/>
<evidence type="ECO:0000256" key="1">
    <source>
        <dbReference type="ARBA" id="ARBA00004173"/>
    </source>
</evidence>
<evidence type="ECO:0000313" key="7">
    <source>
        <dbReference type="Proteomes" id="UP000008022"/>
    </source>
</evidence>
<dbReference type="OMA" id="WDPVLHW"/>
<comment type="subcellular location">
    <subcellularLocation>
        <location evidence="1">Mitochondrion</location>
    </subcellularLocation>
</comment>
<keyword evidence="4" id="KW-0496">Mitochondrion</keyword>
<evidence type="ECO:0000256" key="5">
    <source>
        <dbReference type="ARBA" id="ARBA00023186"/>
    </source>
</evidence>
<reference evidence="6" key="2">
    <citation type="submission" date="2015-06" db="UniProtKB">
        <authorList>
            <consortium name="EnsemblPlants"/>
        </authorList>
    </citation>
    <scope>IDENTIFICATION</scope>
</reference>
<dbReference type="Gene3D" id="3.30.2180.10">
    <property type="entry name" value="ATP12-like"/>
    <property type="match status" value="1"/>
</dbReference>
<dbReference type="Pfam" id="PF07542">
    <property type="entry name" value="ATP12"/>
    <property type="match status" value="2"/>
</dbReference>
<name>A0A0E0QBX9_ORYRU</name>
<evidence type="ECO:0008006" key="8">
    <source>
        <dbReference type="Google" id="ProtNLM"/>
    </source>
</evidence>
<dbReference type="GO" id="GO:0033615">
    <property type="term" value="P:mitochondrial proton-transporting ATP synthase complex assembly"/>
    <property type="evidence" value="ECO:0007669"/>
    <property type="project" value="TreeGrafter"/>
</dbReference>
<dbReference type="eggNOG" id="KOG3015">
    <property type="taxonomic scope" value="Eukaryota"/>
</dbReference>
<dbReference type="PANTHER" id="PTHR21013">
    <property type="entry name" value="ATP SYNTHASE MITOCHONDRIAL F1 COMPLEX ASSEMBLY FACTOR 2/ATP12 PROTEIN, MITOCHONDRIAL PRECURSOR"/>
    <property type="match status" value="1"/>
</dbReference>
<dbReference type="Gramene" id="ORUFI07G25250.1">
    <property type="protein sequence ID" value="ORUFI07G25250.1"/>
    <property type="gene ID" value="ORUFI07G25250"/>
</dbReference>
<evidence type="ECO:0000313" key="6">
    <source>
        <dbReference type="EnsemblPlants" id="ORUFI07G25250.1"/>
    </source>
</evidence>
<dbReference type="AlphaFoldDB" id="A0A0E0QBX9"/>
<dbReference type="InterPro" id="IPR011419">
    <property type="entry name" value="ATP12_ATP_synth-F1-assembly"/>
</dbReference>
<keyword evidence="7" id="KW-1185">Reference proteome</keyword>
<dbReference type="GO" id="GO:0005739">
    <property type="term" value="C:mitochondrion"/>
    <property type="evidence" value="ECO:0007669"/>
    <property type="project" value="UniProtKB-SubCell"/>
</dbReference>
<reference evidence="7" key="1">
    <citation type="submission" date="2013-06" db="EMBL/GenBank/DDBJ databases">
        <authorList>
            <person name="Zhao Q."/>
        </authorList>
    </citation>
    <scope>NUCLEOTIDE SEQUENCE</scope>
    <source>
        <strain evidence="7">cv. W1943</strain>
    </source>
</reference>
<comment type="similarity">
    <text evidence="2">Belongs to the ATP12 family.</text>
</comment>
<dbReference type="InterPro" id="IPR042272">
    <property type="entry name" value="ATP12_ATP_synth-F1-assembly_N"/>
</dbReference>
<dbReference type="EnsemblPlants" id="ORUFI07G25250.1">
    <property type="protein sequence ID" value="ORUFI07G25250.1"/>
    <property type="gene ID" value="ORUFI07G25250"/>
</dbReference>
<keyword evidence="3" id="KW-0809">Transit peptide</keyword>